<dbReference type="OrthoDB" id="1937542at2759"/>
<evidence type="ECO:0000313" key="4">
    <source>
        <dbReference type="Proteomes" id="UP000242715"/>
    </source>
</evidence>
<sequence length="908" mass="101787">GRRMDPEMLGGKKENSDPIRIHGNINTQKLTMPVGASDCSKKKRMQLTQGNDGGVGASKGSLSEEMRVGDIVVKIGERKEAVERIKGQMKEVGSNTRISTVPDVATKENERQVLMRSYRAQSDDVTWAQNVLVATIITGEAVPVVQNRITDACFDNMVLIPMGADKVFVRSSAREDVSVLVNNAKDFFNIIFSKWMRSLRADSCSADKDRLDVARVLIATPDLEIFNTVVSIKVDGTLVQVKVVEEWGTLLVRILVFLRRRASDIQVNVEGINAEVDPLIPMQSKKDGVSSPGPGSDHVERSVTRVLERGGSPLMVDTPESISICSPAEEVDRLTGSRRQVDLNHGEAWVIFFARKQFPRRVRVAAKQKKVGHKDTTRNRAGGVFRHTHLSLKKVARLPSKDRSEVLRILKKTEHRRRASEQVVVDDVMEVWKAIGVTLKGDTTNMFSALTRPGNSNKMVPGQSQGGGVLDEDYLLEYSAVGGDREDAGGSGECLCALRLWGEASFVGLAFYKNSNAGEVKVVLYGDFITVRSLEERRSVRDKFRSLDHIAFNRFIDDNYLIDLPLCGRKFTWFKGDGLTMSRLDRFLLSGEWCLTWPNCTQVARMRGLSDHSLVLTVYEEDWGPRPSRMLKCWKDVPGIKLALKDWYQSHKQNLPSRSESLKDRFAALDEKGEEVDLEEDERAEIHGITSDIHSLSRLHASICWQQSRSRWMKEGDANTKFFHSALASRRRGNTISSLQVDGMGWREDHLSDRWQWLPDLGNCYTVRGAYQLLTARYVVPLDVAAGLIWHPQDPLKVPILAWRLLRDRLPTKVNMINRGILPAATHFCVSGCGAAKTAQHLFLSCSTFGSLLASVSSWIGSSLVKLQTLSDHFVQFTSSACGARACRSFMQLIWFACVWVVWTERNH</sequence>
<proteinExistence type="predicted"/>
<dbReference type="InterPro" id="IPR036691">
    <property type="entry name" value="Endo/exonu/phosph_ase_sf"/>
</dbReference>
<accession>A0A2Z6NXM3</accession>
<dbReference type="Pfam" id="PF13966">
    <property type="entry name" value="zf-RVT"/>
    <property type="match status" value="1"/>
</dbReference>
<evidence type="ECO:0000256" key="1">
    <source>
        <dbReference type="SAM" id="MobiDB-lite"/>
    </source>
</evidence>
<dbReference type="SUPFAM" id="SSF56219">
    <property type="entry name" value="DNase I-like"/>
    <property type="match status" value="1"/>
</dbReference>
<dbReference type="EMBL" id="DF974486">
    <property type="protein sequence ID" value="GAU48878.1"/>
    <property type="molecule type" value="Genomic_DNA"/>
</dbReference>
<name>A0A2Z6NXM3_TRISU</name>
<protein>
    <recommendedName>
        <fullName evidence="2">Reverse transcriptase zinc-binding domain-containing protein</fullName>
    </recommendedName>
</protein>
<evidence type="ECO:0000313" key="3">
    <source>
        <dbReference type="EMBL" id="GAU48878.1"/>
    </source>
</evidence>
<dbReference type="PANTHER" id="PTHR33710">
    <property type="entry name" value="BNAC02G09200D PROTEIN"/>
    <property type="match status" value="1"/>
</dbReference>
<dbReference type="InterPro" id="IPR026960">
    <property type="entry name" value="RVT-Znf"/>
</dbReference>
<dbReference type="AlphaFoldDB" id="A0A2Z6NXM3"/>
<dbReference type="PANTHER" id="PTHR33710:SF64">
    <property type="entry name" value="ENDONUCLEASE_EXONUCLEASE_PHOSPHATASE DOMAIN-CONTAINING PROTEIN"/>
    <property type="match status" value="1"/>
</dbReference>
<keyword evidence="4" id="KW-1185">Reference proteome</keyword>
<dbReference type="Proteomes" id="UP000242715">
    <property type="component" value="Unassembled WGS sequence"/>
</dbReference>
<evidence type="ECO:0000259" key="2">
    <source>
        <dbReference type="Pfam" id="PF13966"/>
    </source>
</evidence>
<organism evidence="3 4">
    <name type="scientific">Trifolium subterraneum</name>
    <name type="common">Subterranean clover</name>
    <dbReference type="NCBI Taxonomy" id="3900"/>
    <lineage>
        <taxon>Eukaryota</taxon>
        <taxon>Viridiplantae</taxon>
        <taxon>Streptophyta</taxon>
        <taxon>Embryophyta</taxon>
        <taxon>Tracheophyta</taxon>
        <taxon>Spermatophyta</taxon>
        <taxon>Magnoliopsida</taxon>
        <taxon>eudicotyledons</taxon>
        <taxon>Gunneridae</taxon>
        <taxon>Pentapetalae</taxon>
        <taxon>rosids</taxon>
        <taxon>fabids</taxon>
        <taxon>Fabales</taxon>
        <taxon>Fabaceae</taxon>
        <taxon>Papilionoideae</taxon>
        <taxon>50 kb inversion clade</taxon>
        <taxon>NPAAA clade</taxon>
        <taxon>Hologalegina</taxon>
        <taxon>IRL clade</taxon>
        <taxon>Trifolieae</taxon>
        <taxon>Trifolium</taxon>
    </lineage>
</organism>
<gene>
    <name evidence="3" type="ORF">TSUD_406570</name>
</gene>
<dbReference type="Gene3D" id="3.60.10.10">
    <property type="entry name" value="Endonuclease/exonuclease/phosphatase"/>
    <property type="match status" value="1"/>
</dbReference>
<reference evidence="4" key="1">
    <citation type="journal article" date="2017" name="Front. Plant Sci.">
        <title>Climate Clever Clovers: New Paradigm to Reduce the Environmental Footprint of Ruminants by Breeding Low Methanogenic Forages Utilizing Haplotype Variation.</title>
        <authorList>
            <person name="Kaur P."/>
            <person name="Appels R."/>
            <person name="Bayer P.E."/>
            <person name="Keeble-Gagnere G."/>
            <person name="Wang J."/>
            <person name="Hirakawa H."/>
            <person name="Shirasawa K."/>
            <person name="Vercoe P."/>
            <person name="Stefanova K."/>
            <person name="Durmic Z."/>
            <person name="Nichols P."/>
            <person name="Revell C."/>
            <person name="Isobe S.N."/>
            <person name="Edwards D."/>
            <person name="Erskine W."/>
        </authorList>
    </citation>
    <scope>NUCLEOTIDE SEQUENCE [LARGE SCALE GENOMIC DNA]</scope>
    <source>
        <strain evidence="4">cv. Daliak</strain>
    </source>
</reference>
<feature type="domain" description="Reverse transcriptase zinc-binding" evidence="2">
    <location>
        <begin position="765"/>
        <end position="848"/>
    </location>
</feature>
<feature type="region of interest" description="Disordered" evidence="1">
    <location>
        <begin position="1"/>
        <end position="20"/>
    </location>
</feature>
<feature type="non-terminal residue" evidence="3">
    <location>
        <position position="1"/>
    </location>
</feature>